<gene>
    <name evidence="1" type="ORF">DXB99_03170</name>
</gene>
<accession>A0A3E4YLX5</accession>
<dbReference type="RefSeq" id="WP_117718301.1">
    <property type="nucleotide sequence ID" value="NZ_QSTP01000001.1"/>
</dbReference>
<dbReference type="Proteomes" id="UP000260758">
    <property type="component" value="Unassembled WGS sequence"/>
</dbReference>
<name>A0A3E4YLX5_9FIRM</name>
<organism evidence="1 2">
    <name type="scientific">Agathobacter rectalis</name>
    <dbReference type="NCBI Taxonomy" id="39491"/>
    <lineage>
        <taxon>Bacteria</taxon>
        <taxon>Bacillati</taxon>
        <taxon>Bacillota</taxon>
        <taxon>Clostridia</taxon>
        <taxon>Lachnospirales</taxon>
        <taxon>Lachnospiraceae</taxon>
        <taxon>Agathobacter</taxon>
    </lineage>
</organism>
<reference evidence="1 2" key="1">
    <citation type="submission" date="2018-08" db="EMBL/GenBank/DDBJ databases">
        <title>A genome reference for cultivated species of the human gut microbiota.</title>
        <authorList>
            <person name="Zou Y."/>
            <person name="Xue W."/>
            <person name="Luo G."/>
        </authorList>
    </citation>
    <scope>NUCLEOTIDE SEQUENCE [LARGE SCALE GENOMIC DNA]</scope>
    <source>
        <strain evidence="1 2">OM07-13</strain>
    </source>
</reference>
<dbReference type="EMBL" id="QSTP01000001">
    <property type="protein sequence ID" value="RGM75542.1"/>
    <property type="molecule type" value="Genomic_DNA"/>
</dbReference>
<sequence>MKVYEFRDLHVYNNNDRYLVLADSKKEAVKIANKEKNKKGKDKLTKDDIINVYKNSGLIFEYLSED</sequence>
<evidence type="ECO:0000313" key="1">
    <source>
        <dbReference type="EMBL" id="RGM75542.1"/>
    </source>
</evidence>
<proteinExistence type="predicted"/>
<comment type="caution">
    <text evidence="1">The sequence shown here is derived from an EMBL/GenBank/DDBJ whole genome shotgun (WGS) entry which is preliminary data.</text>
</comment>
<protein>
    <submittedName>
        <fullName evidence="1">Uncharacterized protein</fullName>
    </submittedName>
</protein>
<evidence type="ECO:0000313" key="2">
    <source>
        <dbReference type="Proteomes" id="UP000260758"/>
    </source>
</evidence>
<dbReference type="AlphaFoldDB" id="A0A3E4YLX5"/>